<evidence type="ECO:0000313" key="2">
    <source>
        <dbReference type="Proteomes" id="UP000000658"/>
    </source>
</evidence>
<dbReference type="AlphaFoldDB" id="Q1IAJ8"/>
<dbReference type="HOGENOM" id="CLU_3375332_0_0_6"/>
<gene>
    <name evidence="1" type="ordered locus">PSEEN2517</name>
</gene>
<evidence type="ECO:0000313" key="1">
    <source>
        <dbReference type="EMBL" id="CAK15321.1"/>
    </source>
</evidence>
<proteinExistence type="predicted"/>
<dbReference type="Proteomes" id="UP000000658">
    <property type="component" value="Chromosome"/>
</dbReference>
<protein>
    <submittedName>
        <fullName evidence="1">Uncharacterized protein</fullName>
    </submittedName>
</protein>
<name>Q1IAJ8_PSEE4</name>
<reference evidence="1 2" key="1">
    <citation type="journal article" date="2006" name="Nat. Biotechnol.">
        <title>Complete genome sequence of the entomopathogenic and metabolically versatile soil bacterium Pseudomonas entomophila.</title>
        <authorList>
            <person name="Vodovar N."/>
            <person name="Vallenet D."/>
            <person name="Cruveiller S."/>
            <person name="Rouy Z."/>
            <person name="Barbe V."/>
            <person name="Acosta C."/>
            <person name="Cattolico L."/>
            <person name="Jubin C."/>
            <person name="Lajus A."/>
            <person name="Segurens B."/>
            <person name="Vacherie B."/>
            <person name="Wincker P."/>
            <person name="Weissenbach J."/>
            <person name="Lemaitre B."/>
            <person name="Medigue C."/>
            <person name="Boccard F."/>
        </authorList>
    </citation>
    <scope>NUCLEOTIDE SEQUENCE [LARGE SCALE GENOMIC DNA]</scope>
    <source>
        <strain evidence="1 2">L48</strain>
    </source>
</reference>
<dbReference type="KEGG" id="pen:PSEEN2517"/>
<sequence>MKNHDITRCFYIFRIYDKVMNKRNRYFARFGYLV</sequence>
<organism evidence="1 2">
    <name type="scientific">Pseudomonas entomophila (strain L48)</name>
    <dbReference type="NCBI Taxonomy" id="384676"/>
    <lineage>
        <taxon>Bacteria</taxon>
        <taxon>Pseudomonadati</taxon>
        <taxon>Pseudomonadota</taxon>
        <taxon>Gammaproteobacteria</taxon>
        <taxon>Pseudomonadales</taxon>
        <taxon>Pseudomonadaceae</taxon>
        <taxon>Pseudomonas</taxon>
    </lineage>
</organism>
<accession>Q1IAJ8</accession>
<dbReference type="EMBL" id="CT573326">
    <property type="protein sequence ID" value="CAK15321.1"/>
    <property type="molecule type" value="Genomic_DNA"/>
</dbReference>